<keyword evidence="2" id="KW-1185">Reference proteome</keyword>
<evidence type="ECO:0000313" key="2">
    <source>
        <dbReference type="Proteomes" id="UP000032544"/>
    </source>
</evidence>
<evidence type="ECO:0008006" key="3">
    <source>
        <dbReference type="Google" id="ProtNLM"/>
    </source>
</evidence>
<dbReference type="EMBL" id="JRHC01000001">
    <property type="protein sequence ID" value="KJF44827.1"/>
    <property type="molecule type" value="Genomic_DNA"/>
</dbReference>
<dbReference type="OrthoDB" id="9808702at2"/>
<dbReference type="STRING" id="1544798.LH29_05135"/>
<dbReference type="AlphaFoldDB" id="A0A0D8JD60"/>
<dbReference type="NCBIfam" id="TIGR00741">
    <property type="entry name" value="yfiA"/>
    <property type="match status" value="1"/>
</dbReference>
<gene>
    <name evidence="1" type="ORF">LH29_05135</name>
</gene>
<dbReference type="Gene3D" id="3.30.160.100">
    <property type="entry name" value="Ribosome hibernation promotion factor-like"/>
    <property type="match status" value="1"/>
</dbReference>
<evidence type="ECO:0000313" key="1">
    <source>
        <dbReference type="EMBL" id="KJF44827.1"/>
    </source>
</evidence>
<organism evidence="1 2">
    <name type="scientific">Draconibacterium sediminis</name>
    <dbReference type="NCBI Taxonomy" id="1544798"/>
    <lineage>
        <taxon>Bacteria</taxon>
        <taxon>Pseudomonadati</taxon>
        <taxon>Bacteroidota</taxon>
        <taxon>Bacteroidia</taxon>
        <taxon>Marinilabiliales</taxon>
        <taxon>Prolixibacteraceae</taxon>
        <taxon>Draconibacterium</taxon>
    </lineage>
</organism>
<reference evidence="1 2" key="1">
    <citation type="submission" date="2014-09" db="EMBL/GenBank/DDBJ databases">
        <title>Draft Genome Sequence of Draconibacterium sp. JN14CK-3.</title>
        <authorList>
            <person name="Dong C."/>
            <person name="Lai Q."/>
            <person name="Shao Z."/>
        </authorList>
    </citation>
    <scope>NUCLEOTIDE SEQUENCE [LARGE SCALE GENOMIC DNA]</scope>
    <source>
        <strain evidence="1 2">JN14CK-3</strain>
    </source>
</reference>
<dbReference type="Pfam" id="PF02482">
    <property type="entry name" value="Ribosomal_S30AE"/>
    <property type="match status" value="1"/>
</dbReference>
<dbReference type="SUPFAM" id="SSF69754">
    <property type="entry name" value="Ribosome binding protein Y (YfiA homologue)"/>
    <property type="match status" value="1"/>
</dbReference>
<dbReference type="InterPro" id="IPR036567">
    <property type="entry name" value="RHF-like"/>
</dbReference>
<accession>A0A0D8JD60</accession>
<name>A0A0D8JD60_9BACT</name>
<dbReference type="CDD" id="cd00552">
    <property type="entry name" value="RaiA"/>
    <property type="match status" value="1"/>
</dbReference>
<comment type="caution">
    <text evidence="1">The sequence shown here is derived from an EMBL/GenBank/DDBJ whole genome shotgun (WGS) entry which is preliminary data.</text>
</comment>
<sequence>MEVKINSVHFNADQKLVEFVNKKVNKLDTFFDGILKAEVILKVAKPEAANNKVSELKISIPSKENLFAKKQADTFEEATDLAIDAIKKQLVKYKEKLKSK</sequence>
<proteinExistence type="predicted"/>
<dbReference type="RefSeq" id="WP_045026355.1">
    <property type="nucleotide sequence ID" value="NZ_CAJXKZ010000003.1"/>
</dbReference>
<dbReference type="Proteomes" id="UP000032544">
    <property type="component" value="Unassembled WGS sequence"/>
</dbReference>
<dbReference type="InterPro" id="IPR003489">
    <property type="entry name" value="RHF/RaiA"/>
</dbReference>
<protein>
    <recommendedName>
        <fullName evidence="3">Ribosomal subunit interface protein</fullName>
    </recommendedName>
</protein>